<sequence>MQGFAEAYMFQELDCDNLAGLFSLYIANRERLGFSSSILHRAIPQVMHLIFTPTNDLFHAKMNASFHYDTSNILFSSFLASDMNYSSALWSGDRQESLEVAQVRKVHNILDKARISSTDHVLDIGCGWGHLAIEAVKRTGCRVTGVTLSAEQKEMAEERIKALGLEKNITILLCDYRQITKPEGGFDKVISVKMLEHVGDKFMNDFFASISSLLNEKEGIMVIQGITMIKSIRNNTPDVDTFIDRYVFPGGYLPTVSQLLSAIDVGSQGTLEVETIQSIGPHYIKTLHCWRENFIHNWSNIKSGYVANHPEATEKTIEAYRRRWLYYFYYCEAAFRARIIGDCIISAVRTPEVVIEGEYVTAIICSPPVATYT</sequence>
<reference evidence="1" key="1">
    <citation type="submission" date="2022-08" db="EMBL/GenBank/DDBJ databases">
        <title>Genome Sequence of Lecanicillium fungicola.</title>
        <authorList>
            <person name="Buettner E."/>
        </authorList>
    </citation>
    <scope>NUCLEOTIDE SEQUENCE</scope>
    <source>
        <strain evidence="1">Babe33</strain>
    </source>
</reference>
<proteinExistence type="predicted"/>
<evidence type="ECO:0000313" key="2">
    <source>
        <dbReference type="Proteomes" id="UP001143910"/>
    </source>
</evidence>
<accession>A0ACC1NEE9</accession>
<dbReference type="EMBL" id="JANJQO010000489">
    <property type="protein sequence ID" value="KAJ2977267.1"/>
    <property type="molecule type" value="Genomic_DNA"/>
</dbReference>
<organism evidence="1 2">
    <name type="scientific">Zarea fungicola</name>
    <dbReference type="NCBI Taxonomy" id="93591"/>
    <lineage>
        <taxon>Eukaryota</taxon>
        <taxon>Fungi</taxon>
        <taxon>Dikarya</taxon>
        <taxon>Ascomycota</taxon>
        <taxon>Pezizomycotina</taxon>
        <taxon>Sordariomycetes</taxon>
        <taxon>Hypocreomycetidae</taxon>
        <taxon>Hypocreales</taxon>
        <taxon>Cordycipitaceae</taxon>
        <taxon>Zarea</taxon>
    </lineage>
</organism>
<keyword evidence="2" id="KW-1185">Reference proteome</keyword>
<gene>
    <name evidence="1" type="ORF">NQ176_g4470</name>
</gene>
<evidence type="ECO:0000313" key="1">
    <source>
        <dbReference type="EMBL" id="KAJ2977267.1"/>
    </source>
</evidence>
<dbReference type="Proteomes" id="UP001143910">
    <property type="component" value="Unassembled WGS sequence"/>
</dbReference>
<comment type="caution">
    <text evidence="1">The sequence shown here is derived from an EMBL/GenBank/DDBJ whole genome shotgun (WGS) entry which is preliminary data.</text>
</comment>
<protein>
    <submittedName>
        <fullName evidence="1">Uncharacterized protein</fullName>
    </submittedName>
</protein>
<name>A0ACC1NEE9_9HYPO</name>